<dbReference type="OrthoDB" id="7864318at2"/>
<evidence type="ECO:0000313" key="3">
    <source>
        <dbReference type="Proteomes" id="UP000280346"/>
    </source>
</evidence>
<feature type="region of interest" description="Disordered" evidence="1">
    <location>
        <begin position="98"/>
        <end position="172"/>
    </location>
</feature>
<protein>
    <submittedName>
        <fullName evidence="2">Helix-turn-helix domain-containing protein</fullName>
    </submittedName>
</protein>
<organism evidence="2 3">
    <name type="scientific">Azospirillum doebereinerae</name>
    <dbReference type="NCBI Taxonomy" id="92933"/>
    <lineage>
        <taxon>Bacteria</taxon>
        <taxon>Pseudomonadati</taxon>
        <taxon>Pseudomonadota</taxon>
        <taxon>Alphaproteobacteria</taxon>
        <taxon>Rhodospirillales</taxon>
        <taxon>Azospirillaceae</taxon>
        <taxon>Azospirillum</taxon>
    </lineage>
</organism>
<sequence>MSLRVSALVWRTTLPSGTQKLVAARLADFADDDGGRVFPSNARIARDCSISDRAVREAMRALVAINVLVLVAEERPGQHRPREYRFNLDELVARDEGTNRAEAQAVEQEAEGTTFRAEAPSGRNEVPGALADQGKGDSGLPSSGGSTFRPEGASARNVAPDQGERGSADPLLDPSRVCVVETRTGATSAAKGIIRAFDNARAVAYGEEHRRPHPQAKDLVFAQRWLAAGADVDLCEGVFTAICHTMAERSQSPPAALAFFDQPIADAIVTRNRPMPEGKLHEQRRSVQPVRPSAPANPFQRILDRDLAGCAESA</sequence>
<reference evidence="2 3" key="1">
    <citation type="submission" date="2018-12" db="EMBL/GenBank/DDBJ databases">
        <authorList>
            <person name="Yang Y."/>
        </authorList>
    </citation>
    <scope>NUCLEOTIDE SEQUENCE [LARGE SCALE GENOMIC DNA]</scope>
    <source>
        <strain evidence="2 3">GSF71</strain>
    </source>
</reference>
<accession>A0A3S0V8F1</accession>
<gene>
    <name evidence="2" type="ORF">EJ913_04215</name>
</gene>
<feature type="region of interest" description="Disordered" evidence="1">
    <location>
        <begin position="277"/>
        <end position="297"/>
    </location>
</feature>
<dbReference type="RefSeq" id="WP_126995091.1">
    <property type="nucleotide sequence ID" value="NZ_JBNPXW010000002.1"/>
</dbReference>
<dbReference type="Pfam" id="PF13730">
    <property type="entry name" value="HTH_36"/>
    <property type="match status" value="1"/>
</dbReference>
<evidence type="ECO:0000256" key="1">
    <source>
        <dbReference type="SAM" id="MobiDB-lite"/>
    </source>
</evidence>
<dbReference type="AlphaFoldDB" id="A0A3S0V8F1"/>
<proteinExistence type="predicted"/>
<dbReference type="Proteomes" id="UP000280346">
    <property type="component" value="Unassembled WGS sequence"/>
</dbReference>
<comment type="caution">
    <text evidence="2">The sequence shown here is derived from an EMBL/GenBank/DDBJ whole genome shotgun (WGS) entry which is preliminary data.</text>
</comment>
<dbReference type="EMBL" id="RZIJ01000002">
    <property type="protein sequence ID" value="RUQ75069.1"/>
    <property type="molecule type" value="Genomic_DNA"/>
</dbReference>
<keyword evidence="3" id="KW-1185">Reference proteome</keyword>
<name>A0A3S0V8F1_9PROT</name>
<evidence type="ECO:0000313" key="2">
    <source>
        <dbReference type="EMBL" id="RUQ75069.1"/>
    </source>
</evidence>